<dbReference type="EMBL" id="JACHHP010000007">
    <property type="protein sequence ID" value="MBB5209634.1"/>
    <property type="molecule type" value="Genomic_DNA"/>
</dbReference>
<dbReference type="AlphaFoldDB" id="A0A7W8G1Q1"/>
<dbReference type="RefSeq" id="WP_183962170.1">
    <property type="nucleotide sequence ID" value="NZ_JACHHP010000007.1"/>
</dbReference>
<keyword evidence="2" id="KW-0472">Membrane</keyword>
<keyword evidence="2" id="KW-0812">Transmembrane</keyword>
<organism evidence="3 4">
    <name type="scientific">Chiayiivirga flava</name>
    <dbReference type="NCBI Taxonomy" id="659595"/>
    <lineage>
        <taxon>Bacteria</taxon>
        <taxon>Pseudomonadati</taxon>
        <taxon>Pseudomonadota</taxon>
        <taxon>Gammaproteobacteria</taxon>
        <taxon>Lysobacterales</taxon>
        <taxon>Lysobacteraceae</taxon>
        <taxon>Chiayiivirga</taxon>
    </lineage>
</organism>
<name>A0A7W8G1Q1_9GAMM</name>
<accession>A0A7W8G1Q1</accession>
<evidence type="ECO:0000256" key="1">
    <source>
        <dbReference type="SAM" id="MobiDB-lite"/>
    </source>
</evidence>
<evidence type="ECO:0000313" key="4">
    <source>
        <dbReference type="Proteomes" id="UP000521199"/>
    </source>
</evidence>
<sequence>MPPDAGRRDGPQSGPSGAAHGPGDNGERNGGAAAPPIDEAARRIAAEGAALAGEAWSTLKAFRALMVADLALSRSAAGRVLVLGAVGTALGASAWLFGMGLLVVILRAVGLPWWGAIAIPTAISALGAGLCAWFGLRAFELTRFQATRRQLARLGIGDDPDTVERDPEHLP</sequence>
<proteinExistence type="predicted"/>
<feature type="transmembrane region" description="Helical" evidence="2">
    <location>
        <begin position="80"/>
        <end position="105"/>
    </location>
</feature>
<feature type="transmembrane region" description="Helical" evidence="2">
    <location>
        <begin position="111"/>
        <end position="136"/>
    </location>
</feature>
<dbReference type="Proteomes" id="UP000521199">
    <property type="component" value="Unassembled WGS sequence"/>
</dbReference>
<protein>
    <recommendedName>
        <fullName evidence="5">Phage holin family protein</fullName>
    </recommendedName>
</protein>
<comment type="caution">
    <text evidence="3">The sequence shown here is derived from an EMBL/GenBank/DDBJ whole genome shotgun (WGS) entry which is preliminary data.</text>
</comment>
<feature type="compositionally biased region" description="Basic and acidic residues" evidence="1">
    <location>
        <begin position="1"/>
        <end position="10"/>
    </location>
</feature>
<evidence type="ECO:0000256" key="2">
    <source>
        <dbReference type="SAM" id="Phobius"/>
    </source>
</evidence>
<evidence type="ECO:0000313" key="3">
    <source>
        <dbReference type="EMBL" id="MBB5209634.1"/>
    </source>
</evidence>
<keyword evidence="4" id="KW-1185">Reference proteome</keyword>
<gene>
    <name evidence="3" type="ORF">HNQ52_003206</name>
</gene>
<feature type="region of interest" description="Disordered" evidence="1">
    <location>
        <begin position="1"/>
        <end position="34"/>
    </location>
</feature>
<keyword evidence="2" id="KW-1133">Transmembrane helix</keyword>
<evidence type="ECO:0008006" key="5">
    <source>
        <dbReference type="Google" id="ProtNLM"/>
    </source>
</evidence>
<reference evidence="3 4" key="1">
    <citation type="submission" date="2020-08" db="EMBL/GenBank/DDBJ databases">
        <title>Genomic Encyclopedia of Type Strains, Phase IV (KMG-IV): sequencing the most valuable type-strain genomes for metagenomic binning, comparative biology and taxonomic classification.</title>
        <authorList>
            <person name="Goeker M."/>
        </authorList>
    </citation>
    <scope>NUCLEOTIDE SEQUENCE [LARGE SCALE GENOMIC DNA]</scope>
    <source>
        <strain evidence="3 4">DSM 24163</strain>
    </source>
</reference>